<dbReference type="CDD" id="cd00200">
    <property type="entry name" value="WD40"/>
    <property type="match status" value="1"/>
</dbReference>
<dbReference type="SUPFAM" id="SSF50978">
    <property type="entry name" value="WD40 repeat-like"/>
    <property type="match status" value="1"/>
</dbReference>
<reference evidence="7" key="1">
    <citation type="submission" date="2022-07" db="EMBL/GenBank/DDBJ databases">
        <title>Phylogenomic reconstructions and comparative analyses of Kickxellomycotina fungi.</title>
        <authorList>
            <person name="Reynolds N.K."/>
            <person name="Stajich J.E."/>
            <person name="Barry K."/>
            <person name="Grigoriev I.V."/>
            <person name="Crous P."/>
            <person name="Smith M.E."/>
        </authorList>
    </citation>
    <scope>NUCLEOTIDE SEQUENCE</scope>
    <source>
        <strain evidence="7">NBRC 32514</strain>
    </source>
</reference>
<dbReference type="InterPro" id="IPR019775">
    <property type="entry name" value="WD40_repeat_CS"/>
</dbReference>
<dbReference type="PANTHER" id="PTHR19857:SF8">
    <property type="entry name" value="ANGIO-ASSOCIATED MIGRATORY CELL PROTEIN"/>
    <property type="match status" value="1"/>
</dbReference>
<evidence type="ECO:0000256" key="6">
    <source>
        <dbReference type="SAM" id="MobiDB-lite"/>
    </source>
</evidence>
<dbReference type="InterPro" id="IPR036322">
    <property type="entry name" value="WD40_repeat_dom_sf"/>
</dbReference>
<keyword evidence="3 5" id="KW-0853">WD repeat</keyword>
<evidence type="ECO:0000256" key="4">
    <source>
        <dbReference type="ARBA" id="ARBA00022737"/>
    </source>
</evidence>
<accession>A0A9W8CQI4</accession>
<dbReference type="SMART" id="SM00320">
    <property type="entry name" value="WD40"/>
    <property type="match status" value="8"/>
</dbReference>
<feature type="repeat" description="WD" evidence="5">
    <location>
        <begin position="183"/>
        <end position="214"/>
    </location>
</feature>
<dbReference type="GO" id="GO:0005737">
    <property type="term" value="C:cytoplasm"/>
    <property type="evidence" value="ECO:0007669"/>
    <property type="project" value="UniProtKB-SubCell"/>
</dbReference>
<gene>
    <name evidence="7" type="primary">SQT1</name>
    <name evidence="7" type="ORF">LPJ53_005188</name>
</gene>
<feature type="repeat" description="WD" evidence="5">
    <location>
        <begin position="344"/>
        <end position="385"/>
    </location>
</feature>
<name>A0A9W8CQI4_9FUNG</name>
<evidence type="ECO:0000256" key="1">
    <source>
        <dbReference type="ARBA" id="ARBA00004496"/>
    </source>
</evidence>
<protein>
    <submittedName>
        <fullName evidence="7">60S ribosomal subunit assembly or modification protein</fullName>
    </submittedName>
</protein>
<keyword evidence="8" id="KW-1185">Reference proteome</keyword>
<sequence>MSSSNNNNDHIAPADDHDVEETYIEENEVEDVVDDGDRMDAGSDDDNNGMDDDDGDHEMHEDDDDDDNNNEAAGPQGEILLEDDSVQGFFAHKEPVFSVDLHPQQQTLVASGGGDDLAYLWRLDTGDTVGQLEKHDDSVVSVKFSNDGSLVASGGMDGKVNVYRTEGLQKCAALEGPDEIQWINWHPKGNVLLAGAHDASLWMWSLPTGDFMNVFNGHGAPVTCGRFTNSGKHIVSGAEDGSLIIWDPKTAAIVRQFSSADERFHQEGVTCLDISHDDQVVLTGSLDATAKLVHVNGTVLWSLENASESVEAVGLCSVLPLAATGSVDGSLSIWDINTMRLRTTLNHDESVTRLLWHDQSPLLTSVSIDCTVRTWDARTGECVHVWKGHQEGIMDFALSRDGKTVVTASDDGCCLVFSQ</sequence>
<comment type="subcellular location">
    <subcellularLocation>
        <location evidence="1">Cytoplasm</location>
    </subcellularLocation>
</comment>
<feature type="repeat" description="WD" evidence="5">
    <location>
        <begin position="215"/>
        <end position="256"/>
    </location>
</feature>
<dbReference type="InterPro" id="IPR020472">
    <property type="entry name" value="WD40_PAC1"/>
</dbReference>
<dbReference type="InterPro" id="IPR015943">
    <property type="entry name" value="WD40/YVTN_repeat-like_dom_sf"/>
</dbReference>
<comment type="caution">
    <text evidence="7">The sequence shown here is derived from an EMBL/GenBank/DDBJ whole genome shotgun (WGS) entry which is preliminary data.</text>
</comment>
<feature type="compositionally biased region" description="Acidic residues" evidence="6">
    <location>
        <begin position="42"/>
        <end position="69"/>
    </location>
</feature>
<dbReference type="FunFam" id="2.130.10.10:FF:000074">
    <property type="entry name" value="Angio-associated migratory cell protein-like protein"/>
    <property type="match status" value="1"/>
</dbReference>
<feature type="repeat" description="WD" evidence="5">
    <location>
        <begin position="132"/>
        <end position="163"/>
    </location>
</feature>
<keyword evidence="4" id="KW-0677">Repeat</keyword>
<evidence type="ECO:0000313" key="8">
    <source>
        <dbReference type="Proteomes" id="UP001149813"/>
    </source>
</evidence>
<feature type="region of interest" description="Disordered" evidence="6">
    <location>
        <begin position="1"/>
        <end position="75"/>
    </location>
</feature>
<evidence type="ECO:0000256" key="5">
    <source>
        <dbReference type="PROSITE-ProRule" id="PRU00221"/>
    </source>
</evidence>
<dbReference type="OrthoDB" id="10261640at2759"/>
<feature type="repeat" description="WD" evidence="5">
    <location>
        <begin position="303"/>
        <end position="344"/>
    </location>
</feature>
<dbReference type="Gene3D" id="2.130.10.10">
    <property type="entry name" value="YVTN repeat-like/Quinoprotein amine dehydrogenase"/>
    <property type="match status" value="1"/>
</dbReference>
<feature type="compositionally biased region" description="Acidic residues" evidence="6">
    <location>
        <begin position="17"/>
        <end position="34"/>
    </location>
</feature>
<dbReference type="PROSITE" id="PS50294">
    <property type="entry name" value="WD_REPEATS_REGION"/>
    <property type="match status" value="3"/>
</dbReference>
<dbReference type="PANTHER" id="PTHR19857">
    <property type="entry name" value="MITOCHONDRIAL DIVISION PROTEIN 1-RELATED"/>
    <property type="match status" value="1"/>
</dbReference>
<evidence type="ECO:0000313" key="7">
    <source>
        <dbReference type="EMBL" id="KAJ1720148.1"/>
    </source>
</evidence>
<dbReference type="AlphaFoldDB" id="A0A9W8CQI4"/>
<dbReference type="InterPro" id="IPR001680">
    <property type="entry name" value="WD40_rpt"/>
</dbReference>
<dbReference type="PRINTS" id="PR00320">
    <property type="entry name" value="GPROTEINBRPT"/>
</dbReference>
<dbReference type="EMBL" id="JANBOJ010000290">
    <property type="protein sequence ID" value="KAJ1720148.1"/>
    <property type="molecule type" value="Genomic_DNA"/>
</dbReference>
<feature type="repeat" description="WD" evidence="5">
    <location>
        <begin position="89"/>
        <end position="131"/>
    </location>
</feature>
<keyword evidence="2" id="KW-0963">Cytoplasm</keyword>
<evidence type="ECO:0000256" key="3">
    <source>
        <dbReference type="ARBA" id="ARBA00022574"/>
    </source>
</evidence>
<dbReference type="PROSITE" id="PS00678">
    <property type="entry name" value="WD_REPEATS_1"/>
    <property type="match status" value="2"/>
</dbReference>
<dbReference type="Pfam" id="PF00400">
    <property type="entry name" value="WD40"/>
    <property type="match status" value="7"/>
</dbReference>
<dbReference type="PROSITE" id="PS50082">
    <property type="entry name" value="WD_REPEATS_2"/>
    <property type="match status" value="6"/>
</dbReference>
<organism evidence="7 8">
    <name type="scientific">Coemansia erecta</name>
    <dbReference type="NCBI Taxonomy" id="147472"/>
    <lineage>
        <taxon>Eukaryota</taxon>
        <taxon>Fungi</taxon>
        <taxon>Fungi incertae sedis</taxon>
        <taxon>Zoopagomycota</taxon>
        <taxon>Kickxellomycotina</taxon>
        <taxon>Kickxellomycetes</taxon>
        <taxon>Kickxellales</taxon>
        <taxon>Kickxellaceae</taxon>
        <taxon>Coemansia</taxon>
    </lineage>
</organism>
<proteinExistence type="predicted"/>
<dbReference type="Proteomes" id="UP001149813">
    <property type="component" value="Unassembled WGS sequence"/>
</dbReference>
<dbReference type="InterPro" id="IPR051179">
    <property type="entry name" value="WD_repeat_multifunction"/>
</dbReference>
<evidence type="ECO:0000256" key="2">
    <source>
        <dbReference type="ARBA" id="ARBA00022490"/>
    </source>
</evidence>